<proteinExistence type="predicted"/>
<dbReference type="Proteomes" id="UP001549098">
    <property type="component" value="Unassembled WGS sequence"/>
</dbReference>
<comment type="caution">
    <text evidence="1">The sequence shown here is derived from an EMBL/GenBank/DDBJ whole genome shotgun (WGS) entry which is preliminary data.</text>
</comment>
<evidence type="ECO:0000313" key="1">
    <source>
        <dbReference type="EMBL" id="MET3544510.1"/>
    </source>
</evidence>
<accession>A0ABV2EYA7</accession>
<reference evidence="1 2" key="1">
    <citation type="submission" date="2024-06" db="EMBL/GenBank/DDBJ databases">
        <title>Genomic Encyclopedia of Type Strains, Phase IV (KMG-IV): sequencing the most valuable type-strain genomes for metagenomic binning, comparative biology and taxonomic classification.</title>
        <authorList>
            <person name="Goeker M."/>
        </authorList>
    </citation>
    <scope>NUCLEOTIDE SEQUENCE [LARGE SCALE GENOMIC DNA]</scope>
    <source>
        <strain evidence="1 2">DSM 17253</strain>
    </source>
</reference>
<organism evidence="1 2">
    <name type="scientific">Paenibacillus favisporus</name>
    <dbReference type="NCBI Taxonomy" id="221028"/>
    <lineage>
        <taxon>Bacteria</taxon>
        <taxon>Bacillati</taxon>
        <taxon>Bacillota</taxon>
        <taxon>Bacilli</taxon>
        <taxon>Bacillales</taxon>
        <taxon>Paenibacillaceae</taxon>
        <taxon>Paenibacillus</taxon>
    </lineage>
</organism>
<protein>
    <submittedName>
        <fullName evidence="1">Uncharacterized protein</fullName>
    </submittedName>
</protein>
<evidence type="ECO:0000313" key="2">
    <source>
        <dbReference type="Proteomes" id="UP001549098"/>
    </source>
</evidence>
<sequence length="55" mass="5898">MTRAQVRVFYSMTNASENQAVGSSTKKEGFPPLFPADDTKSLIGAESVGIEFASK</sequence>
<name>A0ABV2EYA7_9BACL</name>
<dbReference type="EMBL" id="JBEPLV010000001">
    <property type="protein sequence ID" value="MET3544510.1"/>
    <property type="molecule type" value="Genomic_DNA"/>
</dbReference>
<keyword evidence="2" id="KW-1185">Reference proteome</keyword>
<gene>
    <name evidence="1" type="ORF">ABID47_001104</name>
</gene>